<keyword evidence="7 10" id="KW-0812">Transmembrane</keyword>
<comment type="function">
    <text evidence="1">Required for nicotinamide riboside transport across the inner membrane.</text>
</comment>
<comment type="caution">
    <text evidence="11">The sequence shown here is derived from an EMBL/GenBank/DDBJ whole genome shotgun (WGS) entry which is preliminary data.</text>
</comment>
<evidence type="ECO:0000256" key="4">
    <source>
        <dbReference type="ARBA" id="ARBA00017522"/>
    </source>
</evidence>
<keyword evidence="6" id="KW-1003">Cell membrane</keyword>
<evidence type="ECO:0000256" key="10">
    <source>
        <dbReference type="SAM" id="Phobius"/>
    </source>
</evidence>
<evidence type="ECO:0000256" key="8">
    <source>
        <dbReference type="ARBA" id="ARBA00022989"/>
    </source>
</evidence>
<organism evidence="11 12">
    <name type="scientific">Rurimicrobium arvi</name>
    <dbReference type="NCBI Taxonomy" id="2049916"/>
    <lineage>
        <taxon>Bacteria</taxon>
        <taxon>Pseudomonadati</taxon>
        <taxon>Bacteroidota</taxon>
        <taxon>Chitinophagia</taxon>
        <taxon>Chitinophagales</taxon>
        <taxon>Chitinophagaceae</taxon>
        <taxon>Rurimicrobium</taxon>
    </lineage>
</organism>
<protein>
    <recommendedName>
        <fullName evidence="4">Nicotinamide riboside transporter PnuC</fullName>
    </recommendedName>
</protein>
<feature type="transmembrane region" description="Helical" evidence="10">
    <location>
        <begin position="17"/>
        <end position="33"/>
    </location>
</feature>
<evidence type="ECO:0000256" key="2">
    <source>
        <dbReference type="ARBA" id="ARBA00004651"/>
    </source>
</evidence>
<keyword evidence="12" id="KW-1185">Reference proteome</keyword>
<dbReference type="Proteomes" id="UP001501410">
    <property type="component" value="Unassembled WGS sequence"/>
</dbReference>
<feature type="transmembrane region" description="Helical" evidence="10">
    <location>
        <begin position="62"/>
        <end position="81"/>
    </location>
</feature>
<comment type="subcellular location">
    <subcellularLocation>
        <location evidence="2">Cell membrane</location>
        <topology evidence="2">Multi-pass membrane protein</topology>
    </subcellularLocation>
</comment>
<evidence type="ECO:0000256" key="1">
    <source>
        <dbReference type="ARBA" id="ARBA00002672"/>
    </source>
</evidence>
<dbReference type="PANTHER" id="PTHR36122:SF2">
    <property type="entry name" value="NICOTINAMIDE RIBOSIDE TRANSPORTER PNUC"/>
    <property type="match status" value="1"/>
</dbReference>
<dbReference type="InterPro" id="IPR006419">
    <property type="entry name" value="NMN_transpt_PnuC"/>
</dbReference>
<evidence type="ECO:0000256" key="7">
    <source>
        <dbReference type="ARBA" id="ARBA00022692"/>
    </source>
</evidence>
<feature type="transmembrane region" description="Helical" evidence="10">
    <location>
        <begin position="175"/>
        <end position="193"/>
    </location>
</feature>
<dbReference type="EMBL" id="BAABEZ010000002">
    <property type="protein sequence ID" value="GAA4449927.1"/>
    <property type="molecule type" value="Genomic_DNA"/>
</dbReference>
<gene>
    <name evidence="11" type="primary">pnuC</name>
    <name evidence="11" type="ORF">GCM10023092_05010</name>
</gene>
<comment type="similarity">
    <text evidence="3">Belongs to the nicotinamide ribonucleoside (NR) uptake permease (TC 4.B.1) family.</text>
</comment>
<dbReference type="NCBIfam" id="TIGR01528">
    <property type="entry name" value="NMN_trans_PnuC"/>
    <property type="match status" value="1"/>
</dbReference>
<dbReference type="Pfam" id="PF04973">
    <property type="entry name" value="NMN_transporter"/>
    <property type="match status" value="1"/>
</dbReference>
<name>A0ABP8MIB3_9BACT</name>
<evidence type="ECO:0000256" key="9">
    <source>
        <dbReference type="ARBA" id="ARBA00023136"/>
    </source>
</evidence>
<accession>A0ABP8MIB3</accession>
<keyword evidence="9 10" id="KW-0472">Membrane</keyword>
<feature type="transmembrane region" description="Helical" evidence="10">
    <location>
        <begin position="38"/>
        <end position="56"/>
    </location>
</feature>
<keyword evidence="5" id="KW-0813">Transport</keyword>
<keyword evidence="8 10" id="KW-1133">Transmembrane helix</keyword>
<dbReference type="PANTHER" id="PTHR36122">
    <property type="entry name" value="NICOTINAMIDE RIBOSIDE TRANSPORTER PNUC"/>
    <property type="match status" value="1"/>
</dbReference>
<evidence type="ECO:0000256" key="3">
    <source>
        <dbReference type="ARBA" id="ARBA00006669"/>
    </source>
</evidence>
<feature type="transmembrane region" description="Helical" evidence="10">
    <location>
        <begin position="102"/>
        <end position="121"/>
    </location>
</feature>
<evidence type="ECO:0000313" key="12">
    <source>
        <dbReference type="Proteomes" id="UP001501410"/>
    </source>
</evidence>
<sequence>MTAWIHEFLVQVKSTSWLEWLAAVFGVFSVLFAQRNHILLYPTGLVSTGIYAYLLSRREAGLYAEALLNTYYFVMTLYGWWHWKRGDGAAELVISICNTAEWFITIGIVLILWPLFWYLLGFTPSTVPGWDSFVSATACAGMWLLARRKVENWILLNLSNLVAIPLFAYKGYYVTMLLTVFLFIVAIFGYFSWRRLYRLRTAAF</sequence>
<evidence type="ECO:0000313" key="11">
    <source>
        <dbReference type="EMBL" id="GAA4449927.1"/>
    </source>
</evidence>
<reference evidence="12" key="1">
    <citation type="journal article" date="2019" name="Int. J. Syst. Evol. Microbiol.">
        <title>The Global Catalogue of Microorganisms (GCM) 10K type strain sequencing project: providing services to taxonomists for standard genome sequencing and annotation.</title>
        <authorList>
            <consortium name="The Broad Institute Genomics Platform"/>
            <consortium name="The Broad Institute Genome Sequencing Center for Infectious Disease"/>
            <person name="Wu L."/>
            <person name="Ma J."/>
        </authorList>
    </citation>
    <scope>NUCLEOTIDE SEQUENCE [LARGE SCALE GENOMIC DNA]</scope>
    <source>
        <strain evidence="12">JCM 31921</strain>
    </source>
</reference>
<evidence type="ECO:0000256" key="5">
    <source>
        <dbReference type="ARBA" id="ARBA00022448"/>
    </source>
</evidence>
<proteinExistence type="inferred from homology"/>
<dbReference type="RefSeq" id="WP_344822343.1">
    <property type="nucleotide sequence ID" value="NZ_BAABEZ010000002.1"/>
</dbReference>
<evidence type="ECO:0000256" key="6">
    <source>
        <dbReference type="ARBA" id="ARBA00022475"/>
    </source>
</evidence>